<dbReference type="InterPro" id="IPR006311">
    <property type="entry name" value="TAT_signal"/>
</dbReference>
<dbReference type="SUPFAM" id="SSF53850">
    <property type="entry name" value="Periplasmic binding protein-like II"/>
    <property type="match status" value="1"/>
</dbReference>
<dbReference type="Proteomes" id="UP000290759">
    <property type="component" value="Unassembled WGS sequence"/>
</dbReference>
<gene>
    <name evidence="5" type="ORF">D3273_15475</name>
</gene>
<dbReference type="GO" id="GO:0015833">
    <property type="term" value="P:peptide transport"/>
    <property type="evidence" value="ECO:0007669"/>
    <property type="project" value="TreeGrafter"/>
</dbReference>
<keyword evidence="3" id="KW-1133">Transmembrane helix</keyword>
<comment type="subcellular location">
    <subcellularLocation>
        <location evidence="1">Periplasm</location>
    </subcellularLocation>
</comment>
<dbReference type="PROSITE" id="PS51318">
    <property type="entry name" value="TAT"/>
    <property type="match status" value="1"/>
</dbReference>
<reference evidence="5 6" key="1">
    <citation type="submission" date="2018-12" db="EMBL/GenBank/DDBJ databases">
        <authorList>
            <person name="Grouzdev D.S."/>
            <person name="Krutkina M.S."/>
        </authorList>
    </citation>
    <scope>NUCLEOTIDE SEQUENCE [LARGE SCALE GENOMIC DNA]</scope>
    <source>
        <strain evidence="5 6">RmlP026</strain>
    </source>
</reference>
<evidence type="ECO:0000256" key="1">
    <source>
        <dbReference type="ARBA" id="ARBA00004418"/>
    </source>
</evidence>
<keyword evidence="3" id="KW-0812">Transmembrane</keyword>
<dbReference type="InterPro" id="IPR000914">
    <property type="entry name" value="SBP_5_dom"/>
</dbReference>
<dbReference type="AlphaFoldDB" id="A0A4Q2U4F6"/>
<dbReference type="GO" id="GO:0043190">
    <property type="term" value="C:ATP-binding cassette (ABC) transporter complex"/>
    <property type="evidence" value="ECO:0007669"/>
    <property type="project" value="InterPro"/>
</dbReference>
<feature type="domain" description="Solute-binding protein family 5" evidence="4">
    <location>
        <begin position="124"/>
        <end position="500"/>
    </location>
</feature>
<dbReference type="PIRSF" id="PIRSF002741">
    <property type="entry name" value="MppA"/>
    <property type="match status" value="1"/>
</dbReference>
<dbReference type="GO" id="GO:0030288">
    <property type="term" value="C:outer membrane-bounded periplasmic space"/>
    <property type="evidence" value="ECO:0007669"/>
    <property type="project" value="UniProtKB-ARBA"/>
</dbReference>
<feature type="transmembrane region" description="Helical" evidence="3">
    <location>
        <begin position="27"/>
        <end position="49"/>
    </location>
</feature>
<dbReference type="RefSeq" id="WP_129227790.1">
    <property type="nucleotide sequence ID" value="NZ_QYBB01000017.1"/>
</dbReference>
<dbReference type="OrthoDB" id="9803988at2"/>
<dbReference type="PANTHER" id="PTHR30290:SF65">
    <property type="entry name" value="MONOACYL PHOSPHATIDYLINOSITOL TETRAMANNOSIDE-BINDING PROTEIN LPQW-RELATED"/>
    <property type="match status" value="1"/>
</dbReference>
<dbReference type="Gene3D" id="3.40.190.10">
    <property type="entry name" value="Periplasmic binding protein-like II"/>
    <property type="match status" value="1"/>
</dbReference>
<accession>A0A4Q2U4F6</accession>
<dbReference type="InterPro" id="IPR039424">
    <property type="entry name" value="SBP_5"/>
</dbReference>
<dbReference type="FunFam" id="3.40.190.10:FF:000251">
    <property type="entry name" value="Peptide ABC transporter substrate-binding protein"/>
    <property type="match status" value="1"/>
</dbReference>
<dbReference type="GO" id="GO:1904680">
    <property type="term" value="F:peptide transmembrane transporter activity"/>
    <property type="evidence" value="ECO:0007669"/>
    <property type="project" value="TreeGrafter"/>
</dbReference>
<dbReference type="EMBL" id="QYBB01000017">
    <property type="protein sequence ID" value="RYC31110.1"/>
    <property type="molecule type" value="Genomic_DNA"/>
</dbReference>
<proteinExistence type="inferred from homology"/>
<evidence type="ECO:0000313" key="6">
    <source>
        <dbReference type="Proteomes" id="UP000290759"/>
    </source>
</evidence>
<evidence type="ECO:0000259" key="4">
    <source>
        <dbReference type="Pfam" id="PF00496"/>
    </source>
</evidence>
<evidence type="ECO:0000256" key="3">
    <source>
        <dbReference type="SAM" id="Phobius"/>
    </source>
</evidence>
<organism evidence="5 6">
    <name type="scientific">Lichenibacterium minor</name>
    <dbReference type="NCBI Taxonomy" id="2316528"/>
    <lineage>
        <taxon>Bacteria</taxon>
        <taxon>Pseudomonadati</taxon>
        <taxon>Pseudomonadota</taxon>
        <taxon>Alphaproteobacteria</taxon>
        <taxon>Hyphomicrobiales</taxon>
        <taxon>Lichenihabitantaceae</taxon>
        <taxon>Lichenibacterium</taxon>
    </lineage>
</organism>
<dbReference type="Gene3D" id="3.10.105.10">
    <property type="entry name" value="Dipeptide-binding Protein, Domain 3"/>
    <property type="match status" value="1"/>
</dbReference>
<keyword evidence="6" id="KW-1185">Reference proteome</keyword>
<protein>
    <submittedName>
        <fullName evidence="5">Peptide ABC transporter substrate-binding protein</fullName>
    </submittedName>
</protein>
<comment type="caution">
    <text evidence="5">The sequence shown here is derived from an EMBL/GenBank/DDBJ whole genome shotgun (WGS) entry which is preliminary data.</text>
</comment>
<name>A0A4Q2U4F6_9HYPH</name>
<comment type="similarity">
    <text evidence="2">Belongs to the bacterial solute-binding protein 5 family.</text>
</comment>
<dbReference type="Pfam" id="PF00496">
    <property type="entry name" value="SBP_bac_5"/>
    <property type="match status" value="1"/>
</dbReference>
<evidence type="ECO:0000313" key="5">
    <source>
        <dbReference type="EMBL" id="RYC31110.1"/>
    </source>
</evidence>
<sequence length="597" mass="65769">MFERDLRDLIDDVRDGRLSRRGFVRRMVGLGLGAPLAAAMLAHGVPALAAADARGAYRPTKAGGGGTLKLLWWQGPTLLNPHFAVGTKEQEACRIFYEPLGAWDDDGNLVAVLAAEVPSVENGGVAPDGRSVVWKLKPGVRWADGVPVTADDLVFTWAYARDPATAAVTTGSYKDITVEKVDELTVRLQFPKPTPFWADAFVGTAGSVIPKHVFADYAGAKSRDAPANLRPIGTGPYTFVEFRPGDMLRGARNPDYHLPNRPFFDAIEMKGGGDAVSAARAVLQTGEYDYAWNLQVEDEVLQRFEEGGKGRVDLVYGGNLEFVLLNATDPDTEVDGERSSVETRHFAFSDPAVRRAMDLLIDRDAIQRFIYGRTGRATHNTINGPARFVSKNVVRRFDVDEANALLDAAGWARGADGIRAKDGRRLRLVFQTSINAPRQKTQAIIKQAAAKAGIALELKSVVASVFFSSDVGNTDTFPHFTADLEMYTTNATQPDPTTWMLQYASWEVAQKINKWQGRNIVRWRSAEYDRLYNEAATELDPVKRAATYIRMNDLAVGDNVLPLLHRAKVSAVVKGLHAPQSGWDNDLWNLPDWWKEA</sequence>
<dbReference type="CDD" id="cd08513">
    <property type="entry name" value="PBP2_thermophilic_Hb8_like"/>
    <property type="match status" value="1"/>
</dbReference>
<dbReference type="InterPro" id="IPR030678">
    <property type="entry name" value="Peptide/Ni-bd"/>
</dbReference>
<keyword evidence="3" id="KW-0472">Membrane</keyword>
<dbReference type="PANTHER" id="PTHR30290">
    <property type="entry name" value="PERIPLASMIC BINDING COMPONENT OF ABC TRANSPORTER"/>
    <property type="match status" value="1"/>
</dbReference>
<evidence type="ECO:0000256" key="2">
    <source>
        <dbReference type="ARBA" id="ARBA00005695"/>
    </source>
</evidence>
<reference evidence="5 6" key="2">
    <citation type="submission" date="2019-02" db="EMBL/GenBank/DDBJ databases">
        <title>'Lichenibacterium ramalinii' gen. nov. sp. nov., 'Lichenibacterium minor' gen. nov. sp. nov.</title>
        <authorList>
            <person name="Pankratov T."/>
        </authorList>
    </citation>
    <scope>NUCLEOTIDE SEQUENCE [LARGE SCALE GENOMIC DNA]</scope>
    <source>
        <strain evidence="5 6">RmlP026</strain>
    </source>
</reference>